<accession>A0A975B1D3</accession>
<keyword evidence="4" id="KW-0479">Metal-binding</keyword>
<evidence type="ECO:0000256" key="7">
    <source>
        <dbReference type="ARBA" id="ARBA00047989"/>
    </source>
</evidence>
<evidence type="ECO:0000256" key="8">
    <source>
        <dbReference type="ARBA" id="ARBA00048968"/>
    </source>
</evidence>
<dbReference type="AlphaFoldDB" id="A0A975B1D3"/>
<dbReference type="CDD" id="cd16833">
    <property type="entry name" value="YfiH"/>
    <property type="match status" value="1"/>
</dbReference>
<organism evidence="11 12">
    <name type="scientific">Sulfurimonas aquatica</name>
    <dbReference type="NCBI Taxonomy" id="2672570"/>
    <lineage>
        <taxon>Bacteria</taxon>
        <taxon>Pseudomonadati</taxon>
        <taxon>Campylobacterota</taxon>
        <taxon>Epsilonproteobacteria</taxon>
        <taxon>Campylobacterales</taxon>
        <taxon>Sulfurimonadaceae</taxon>
        <taxon>Sulfurimonas</taxon>
    </lineage>
</organism>
<dbReference type="InterPro" id="IPR038371">
    <property type="entry name" value="Cu_polyphenol_OxRdtase_sf"/>
</dbReference>
<sequence length="243" mass="27498">MLINQTSILNKFHEITYTFTTQKDLNLAFHVGDDNLQVIQNHENLAKSMGYPINELVHMQQIHSDMVHIVNDNDNFKTPPTCDALITNKVATPLMVMVADCSPILFYDSEKKVIAVAHAGRAGSFKNIVQNVVSSLAKEYNSKPENIIVSIGPSIKSCCYEVGSEIYDEAKLLNLEYSIQIRDEKYYLDISTILHKQLLSAGVKEKNIEISTECTCCLREKYYSYRAENKTGRFCGLIYLNAQ</sequence>
<evidence type="ECO:0000256" key="5">
    <source>
        <dbReference type="ARBA" id="ARBA00022801"/>
    </source>
</evidence>
<dbReference type="PANTHER" id="PTHR30616:SF2">
    <property type="entry name" value="PURINE NUCLEOSIDE PHOSPHORYLASE LACC1"/>
    <property type="match status" value="1"/>
</dbReference>
<proteinExistence type="inferred from homology"/>
<evidence type="ECO:0000256" key="1">
    <source>
        <dbReference type="ARBA" id="ARBA00000553"/>
    </source>
</evidence>
<dbReference type="InterPro" id="IPR003730">
    <property type="entry name" value="Cu_polyphenol_OxRdtase"/>
</dbReference>
<dbReference type="Pfam" id="PF02578">
    <property type="entry name" value="Cu-oxidase_4"/>
    <property type="match status" value="1"/>
</dbReference>
<dbReference type="PANTHER" id="PTHR30616">
    <property type="entry name" value="UNCHARACTERIZED PROTEIN YFIH"/>
    <property type="match status" value="1"/>
</dbReference>
<keyword evidence="5" id="KW-0378">Hydrolase</keyword>
<evidence type="ECO:0000256" key="10">
    <source>
        <dbReference type="RuleBase" id="RU361274"/>
    </source>
</evidence>
<comment type="similarity">
    <text evidence="2 10">Belongs to the purine nucleoside phosphorylase YfiH/LACC1 family.</text>
</comment>
<dbReference type="NCBIfam" id="TIGR00726">
    <property type="entry name" value="peptidoglycan editing factor PgeF"/>
    <property type="match status" value="1"/>
</dbReference>
<comment type="catalytic activity">
    <reaction evidence="9">
        <text>S-methyl-5'-thioadenosine + phosphate = 5-(methylsulfanyl)-alpha-D-ribose 1-phosphate + adenine</text>
        <dbReference type="Rhea" id="RHEA:11852"/>
        <dbReference type="ChEBI" id="CHEBI:16708"/>
        <dbReference type="ChEBI" id="CHEBI:17509"/>
        <dbReference type="ChEBI" id="CHEBI:43474"/>
        <dbReference type="ChEBI" id="CHEBI:58533"/>
        <dbReference type="EC" id="2.4.2.28"/>
    </reaction>
    <physiologicalReaction direction="left-to-right" evidence="9">
        <dbReference type="Rhea" id="RHEA:11853"/>
    </physiologicalReaction>
</comment>
<comment type="catalytic activity">
    <reaction evidence="1">
        <text>inosine + phosphate = alpha-D-ribose 1-phosphate + hypoxanthine</text>
        <dbReference type="Rhea" id="RHEA:27646"/>
        <dbReference type="ChEBI" id="CHEBI:17368"/>
        <dbReference type="ChEBI" id="CHEBI:17596"/>
        <dbReference type="ChEBI" id="CHEBI:43474"/>
        <dbReference type="ChEBI" id="CHEBI:57720"/>
        <dbReference type="EC" id="2.4.2.1"/>
    </reaction>
    <physiologicalReaction direction="left-to-right" evidence="1">
        <dbReference type="Rhea" id="RHEA:27647"/>
    </physiologicalReaction>
</comment>
<comment type="catalytic activity">
    <reaction evidence="8">
        <text>adenosine + phosphate = alpha-D-ribose 1-phosphate + adenine</text>
        <dbReference type="Rhea" id="RHEA:27642"/>
        <dbReference type="ChEBI" id="CHEBI:16335"/>
        <dbReference type="ChEBI" id="CHEBI:16708"/>
        <dbReference type="ChEBI" id="CHEBI:43474"/>
        <dbReference type="ChEBI" id="CHEBI:57720"/>
        <dbReference type="EC" id="2.4.2.1"/>
    </reaction>
    <physiologicalReaction direction="left-to-right" evidence="8">
        <dbReference type="Rhea" id="RHEA:27643"/>
    </physiologicalReaction>
</comment>
<gene>
    <name evidence="11" type="primary">pgeF</name>
    <name evidence="11" type="ORF">GJV85_10105</name>
</gene>
<dbReference type="GO" id="GO:0005507">
    <property type="term" value="F:copper ion binding"/>
    <property type="evidence" value="ECO:0007669"/>
    <property type="project" value="TreeGrafter"/>
</dbReference>
<evidence type="ECO:0000256" key="4">
    <source>
        <dbReference type="ARBA" id="ARBA00022723"/>
    </source>
</evidence>
<dbReference type="GO" id="GO:0017061">
    <property type="term" value="F:S-methyl-5-thioadenosine phosphorylase activity"/>
    <property type="evidence" value="ECO:0007669"/>
    <property type="project" value="UniProtKB-EC"/>
</dbReference>
<dbReference type="SUPFAM" id="SSF64438">
    <property type="entry name" value="CNF1/YfiH-like putative cysteine hydrolases"/>
    <property type="match status" value="1"/>
</dbReference>
<evidence type="ECO:0000256" key="6">
    <source>
        <dbReference type="ARBA" id="ARBA00022833"/>
    </source>
</evidence>
<reference evidence="11" key="2">
    <citation type="submission" date="2021-04" db="EMBL/GenBank/DDBJ databases">
        <title>Isolation and characterization of a novel species of the genus Sulfurimonas.</title>
        <authorList>
            <person name="Fukui M."/>
        </authorList>
    </citation>
    <scope>NUCLEOTIDE SEQUENCE</scope>
    <source>
        <strain evidence="11">H1576</strain>
    </source>
</reference>
<dbReference type="KEGG" id="saqt:GJV85_10105"/>
<keyword evidence="3" id="KW-0808">Transferase</keyword>
<keyword evidence="12" id="KW-1185">Reference proteome</keyword>
<evidence type="ECO:0000313" key="12">
    <source>
        <dbReference type="Proteomes" id="UP000671852"/>
    </source>
</evidence>
<protein>
    <recommendedName>
        <fullName evidence="10">Purine nucleoside phosphorylase</fullName>
    </recommendedName>
</protein>
<dbReference type="GO" id="GO:0016787">
    <property type="term" value="F:hydrolase activity"/>
    <property type="evidence" value="ECO:0007669"/>
    <property type="project" value="UniProtKB-KW"/>
</dbReference>
<keyword evidence="6" id="KW-0862">Zinc</keyword>
<dbReference type="InterPro" id="IPR011324">
    <property type="entry name" value="Cytotoxic_necrot_fac-like_cat"/>
</dbReference>
<evidence type="ECO:0000256" key="9">
    <source>
        <dbReference type="ARBA" id="ARBA00049893"/>
    </source>
</evidence>
<name>A0A975B1D3_9BACT</name>
<evidence type="ECO:0000313" key="11">
    <source>
        <dbReference type="EMBL" id="QSZ42446.1"/>
    </source>
</evidence>
<comment type="catalytic activity">
    <reaction evidence="7">
        <text>adenosine + H2O + H(+) = inosine + NH4(+)</text>
        <dbReference type="Rhea" id="RHEA:24408"/>
        <dbReference type="ChEBI" id="CHEBI:15377"/>
        <dbReference type="ChEBI" id="CHEBI:15378"/>
        <dbReference type="ChEBI" id="CHEBI:16335"/>
        <dbReference type="ChEBI" id="CHEBI:17596"/>
        <dbReference type="ChEBI" id="CHEBI:28938"/>
        <dbReference type="EC" id="3.5.4.4"/>
    </reaction>
    <physiologicalReaction direction="left-to-right" evidence="7">
        <dbReference type="Rhea" id="RHEA:24409"/>
    </physiologicalReaction>
</comment>
<dbReference type="Proteomes" id="UP000671852">
    <property type="component" value="Chromosome"/>
</dbReference>
<dbReference type="EMBL" id="CP046072">
    <property type="protein sequence ID" value="QSZ42446.1"/>
    <property type="molecule type" value="Genomic_DNA"/>
</dbReference>
<evidence type="ECO:0000256" key="3">
    <source>
        <dbReference type="ARBA" id="ARBA00022679"/>
    </source>
</evidence>
<evidence type="ECO:0000256" key="2">
    <source>
        <dbReference type="ARBA" id="ARBA00007353"/>
    </source>
</evidence>
<dbReference type="RefSeq" id="WP_207561262.1">
    <property type="nucleotide sequence ID" value="NZ_CP046072.1"/>
</dbReference>
<dbReference type="Gene3D" id="3.60.140.10">
    <property type="entry name" value="CNF1/YfiH-like putative cysteine hydrolases"/>
    <property type="match status" value="1"/>
</dbReference>
<reference evidence="11" key="1">
    <citation type="submission" date="2019-11" db="EMBL/GenBank/DDBJ databases">
        <authorList>
            <person name="Kojima H."/>
        </authorList>
    </citation>
    <scope>NUCLEOTIDE SEQUENCE</scope>
    <source>
        <strain evidence="11">H1576</strain>
    </source>
</reference>